<dbReference type="EMBL" id="FNLC01000008">
    <property type="protein sequence ID" value="SDR44770.1"/>
    <property type="molecule type" value="Genomic_DNA"/>
</dbReference>
<name>A0A1H1J4R6_NATTX</name>
<evidence type="ECO:0000313" key="3">
    <source>
        <dbReference type="EMBL" id="SDR44770.1"/>
    </source>
</evidence>
<dbReference type="AlphaFoldDB" id="A0A1H1J4R6"/>
<evidence type="ECO:0000256" key="1">
    <source>
        <dbReference type="SAM" id="MobiDB-lite"/>
    </source>
</evidence>
<keyword evidence="2" id="KW-1133">Transmembrane helix</keyword>
<keyword evidence="2" id="KW-0472">Membrane</keyword>
<sequence length="928" mass="100238">MIGGASSVPGNAPDDRGVSPQIGFVLLVGMVIVGATLLAVTGWVLLDSLESESQAELTRSTIEVTDHGIATAASSGQMQTIPWEDANYRDDGEAYIVWHNGSVTGSNETVTIETIGAIEYELSDRTIAYQSGASWEVADGETRVVSSPNIGYDDDILQLHFTTLSQDAVSGTEAVVEPNPDSTLSDEIAIAADNATSEGYNDLTLVVESDYHDGWQTHLESAFGADNVTSNADTPFIDGADGVVEVTIENATETEPPKFLVTDDHGLTNDDLPGTNRFVDRADTALNVSADIRNNGDESDSQNVTFTVLDVDSVESDPKNVTRGGGEETAANLSIPPERHDNLTYGERHEYTVATEDDELDKPGSFYYAKQEDPYLNVSNPRVDGELAEDPNDPVNATGEHVTVEVDVHNLGAHNASESELELELESDSADWSGTNASTIDRTYGENATASWTFNRSLLPQGDLTATVDVIDDGNEVSGYLSIDDGIDPDSDEVNLPSNTEVNVSIVGVEMSNSNPLDCRNCRNAYVPDKTDGNFTTDGDGMTYSFDASSPDGSDDELEKSDEGGWVSPDGTEPEPSWECVDPGWFGGCNEHDYVWSWDTNELVWNEGSGYELTWEGDSGGIGSSPGNWQWDGPIERGSAPSDEIELLVDGYEIEWLPARADIVLQPVDEKNDPAGEPETIETEWSDTNLNRFDEPRPIYSHSFTTDERVSLMIDAASYSHPFCGGYGEQTVTDTYNGAIYDHIECTDEAVSGGNELVDLTADTETNETNVRVLGEEDTAIPELDPGVDRQEAVDDLLERPGVDVPVDENGELNLEENEFIFAFTLTHHPEQNNENPHLPGGESITPDEYWDIAHSQAGDPNFNDMIAHVEITPGSGTAGEDPELDVIDIGDETGSIEPIDTGDGSSPDQSGYDPDQVDVRSDEIIIG</sequence>
<feature type="compositionally biased region" description="Basic and acidic residues" evidence="1">
    <location>
        <begin position="918"/>
        <end position="928"/>
    </location>
</feature>
<dbReference type="Proteomes" id="UP000198848">
    <property type="component" value="Unassembled WGS sequence"/>
</dbReference>
<feature type="region of interest" description="Disordered" evidence="1">
    <location>
        <begin position="315"/>
        <end position="342"/>
    </location>
</feature>
<protein>
    <recommendedName>
        <fullName evidence="5">Flagellin N-terminal-like domain-containing protein</fullName>
    </recommendedName>
</protein>
<dbReference type="OrthoDB" id="148042at2157"/>
<keyword evidence="4" id="KW-1185">Reference proteome</keyword>
<dbReference type="STRING" id="1095778.SAMN04489842_4111"/>
<feature type="region of interest" description="Disordered" evidence="1">
    <location>
        <begin position="873"/>
        <end position="928"/>
    </location>
</feature>
<keyword evidence="2" id="KW-0812">Transmembrane</keyword>
<feature type="region of interest" description="Disordered" evidence="1">
    <location>
        <begin position="538"/>
        <end position="577"/>
    </location>
</feature>
<dbReference type="Pfam" id="PF23960">
    <property type="entry name" value="DUF7289"/>
    <property type="match status" value="1"/>
</dbReference>
<reference evidence="4" key="1">
    <citation type="submission" date="2016-10" db="EMBL/GenBank/DDBJ databases">
        <authorList>
            <person name="Varghese N."/>
            <person name="Submissions S."/>
        </authorList>
    </citation>
    <scope>NUCLEOTIDE SEQUENCE [LARGE SCALE GENOMIC DNA]</scope>
    <source>
        <strain evidence="4">DSM 24767</strain>
    </source>
</reference>
<proteinExistence type="predicted"/>
<feature type="transmembrane region" description="Helical" evidence="2">
    <location>
        <begin position="24"/>
        <end position="46"/>
    </location>
</feature>
<accession>A0A1H1J4R6</accession>
<evidence type="ECO:0008006" key="5">
    <source>
        <dbReference type="Google" id="ProtNLM"/>
    </source>
</evidence>
<feature type="compositionally biased region" description="Acidic residues" evidence="1">
    <location>
        <begin position="881"/>
        <end position="892"/>
    </location>
</feature>
<gene>
    <name evidence="3" type="ORF">SAMN04489842_4111</name>
</gene>
<evidence type="ECO:0000313" key="4">
    <source>
        <dbReference type="Proteomes" id="UP000198848"/>
    </source>
</evidence>
<dbReference type="RefSeq" id="WP_090386147.1">
    <property type="nucleotide sequence ID" value="NZ_FNLC01000008.1"/>
</dbReference>
<evidence type="ECO:0000256" key="2">
    <source>
        <dbReference type="SAM" id="Phobius"/>
    </source>
</evidence>
<dbReference type="InterPro" id="IPR055713">
    <property type="entry name" value="DUF7289"/>
</dbReference>
<organism evidence="3 4">
    <name type="scientific">Natronobacterium texcoconense</name>
    <dbReference type="NCBI Taxonomy" id="1095778"/>
    <lineage>
        <taxon>Archaea</taxon>
        <taxon>Methanobacteriati</taxon>
        <taxon>Methanobacteriota</taxon>
        <taxon>Stenosarchaea group</taxon>
        <taxon>Halobacteria</taxon>
        <taxon>Halobacteriales</taxon>
        <taxon>Natrialbaceae</taxon>
        <taxon>Natronobacterium</taxon>
    </lineage>
</organism>